<reference evidence="2" key="1">
    <citation type="submission" date="2008-07" db="EMBL/GenBank/DDBJ databases">
        <title>Annotation of Ajellomyces capsulatus strain H88.</title>
        <authorList>
            <person name="Champion M."/>
            <person name="Cuomo C."/>
            <person name="Ma L.-J."/>
            <person name="Henn M.R."/>
            <person name="Sil A."/>
            <person name="Goldman B."/>
            <person name="Young S.K."/>
            <person name="Kodira C.D."/>
            <person name="Zeng Q."/>
            <person name="Koehrsen M."/>
            <person name="Alvarado L."/>
            <person name="Berlin A."/>
            <person name="Borenstein D."/>
            <person name="Chen Z."/>
            <person name="Engels R."/>
            <person name="Freedman E."/>
            <person name="Gellesch M."/>
            <person name="Goldberg J."/>
            <person name="Griggs A."/>
            <person name="Gujja S."/>
            <person name="Heiman D."/>
            <person name="Hepburn T."/>
            <person name="Howarth C."/>
            <person name="Jen D."/>
            <person name="Larson L."/>
            <person name="Lewis B."/>
            <person name="Mehta T."/>
            <person name="Park D."/>
            <person name="Pearson M."/>
            <person name="Roberts A."/>
            <person name="Saif S."/>
            <person name="Shea T."/>
            <person name="Shenoy N."/>
            <person name="Sisk P."/>
            <person name="Stolte C."/>
            <person name="Sykes S."/>
            <person name="Walk T."/>
            <person name="White J."/>
            <person name="Yandava C."/>
            <person name="Klein B."/>
            <person name="McEwen J.G."/>
            <person name="Puccia R."/>
            <person name="Goldman G.H."/>
            <person name="Felipe M.S."/>
            <person name="Nino-Vega G."/>
            <person name="San-Blas G."/>
            <person name="Taylor J."/>
            <person name="Mendoza L."/>
            <person name="Galagan J."/>
            <person name="Nusbaum C."/>
            <person name="Birren B."/>
        </authorList>
    </citation>
    <scope>NUCLEOTIDE SEQUENCE [LARGE SCALE GENOMIC DNA]</scope>
    <source>
        <strain evidence="2">H88</strain>
    </source>
</reference>
<sequence>MPASGPAGSWYFRIKPHATTALAYFASIDLGSWGQAVNLQACARLGHSRKPRAGTSEFMSDLRIIATCSVHYAGCFSQPSQLRQGPQPTNLCNDETSNDLKDRPPCFGWLVLNSRSSSHQLPDADEPF</sequence>
<name>F0U832_AJEC8</name>
<proteinExistence type="predicted"/>
<dbReference type="HOGENOM" id="CLU_1958924_0_0_1"/>
<organism evidence="2">
    <name type="scientific">Ajellomyces capsulatus (strain H88)</name>
    <name type="common">Darling's disease fungus</name>
    <name type="synonym">Histoplasma capsulatum</name>
    <dbReference type="NCBI Taxonomy" id="544711"/>
    <lineage>
        <taxon>Eukaryota</taxon>
        <taxon>Fungi</taxon>
        <taxon>Dikarya</taxon>
        <taxon>Ascomycota</taxon>
        <taxon>Pezizomycotina</taxon>
        <taxon>Eurotiomycetes</taxon>
        <taxon>Eurotiomycetidae</taxon>
        <taxon>Onygenales</taxon>
        <taxon>Ajellomycetaceae</taxon>
        <taxon>Histoplasma</taxon>
    </lineage>
</organism>
<protein>
    <submittedName>
        <fullName evidence="1">Predicted protein</fullName>
    </submittedName>
</protein>
<dbReference type="Proteomes" id="UP000008142">
    <property type="component" value="Unassembled WGS sequence"/>
</dbReference>
<gene>
    <name evidence="1" type="ORF">HCEG_01007</name>
</gene>
<accession>F0U832</accession>
<evidence type="ECO:0000313" key="2">
    <source>
        <dbReference type="Proteomes" id="UP000008142"/>
    </source>
</evidence>
<dbReference type="EMBL" id="DS990636">
    <property type="protein sequence ID" value="EGC41645.1"/>
    <property type="molecule type" value="Genomic_DNA"/>
</dbReference>
<dbReference type="AlphaFoldDB" id="F0U832"/>
<evidence type="ECO:0000313" key="1">
    <source>
        <dbReference type="EMBL" id="EGC41645.1"/>
    </source>
</evidence>